<feature type="region of interest" description="Disordered" evidence="3">
    <location>
        <begin position="415"/>
        <end position="506"/>
    </location>
</feature>
<evidence type="ECO:0000256" key="1">
    <source>
        <dbReference type="ARBA" id="ARBA00007712"/>
    </source>
</evidence>
<dbReference type="InterPro" id="IPR027417">
    <property type="entry name" value="P-loop_NTPase"/>
</dbReference>
<evidence type="ECO:0000313" key="4">
    <source>
        <dbReference type="EMBL" id="KAI1720137.1"/>
    </source>
</evidence>
<feature type="region of interest" description="Disordered" evidence="3">
    <location>
        <begin position="1"/>
        <end position="49"/>
    </location>
</feature>
<reference evidence="4" key="1">
    <citation type="submission" date="2022-01" db="EMBL/GenBank/DDBJ databases">
        <title>Genome Sequence Resource for Two Populations of Ditylenchus destructor, the Migratory Endoparasitic Phytonematode.</title>
        <authorList>
            <person name="Zhang H."/>
            <person name="Lin R."/>
            <person name="Xie B."/>
        </authorList>
    </citation>
    <scope>NUCLEOTIDE SEQUENCE</scope>
    <source>
        <strain evidence="4">BazhouSP</strain>
    </source>
</reference>
<gene>
    <name evidence="4" type="ORF">DdX_05511</name>
</gene>
<feature type="compositionally biased region" description="Basic and acidic residues" evidence="3">
    <location>
        <begin position="455"/>
        <end position="483"/>
    </location>
</feature>
<proteinExistence type="inferred from homology"/>
<protein>
    <submittedName>
        <fullName evidence="4">Protein smg-9</fullName>
    </submittedName>
</protein>
<dbReference type="InterPro" id="IPR039177">
    <property type="entry name" value="SMG9"/>
</dbReference>
<keyword evidence="5" id="KW-1185">Reference proteome</keyword>
<dbReference type="SUPFAM" id="SSF52540">
    <property type="entry name" value="P-loop containing nucleoside triphosphate hydrolases"/>
    <property type="match status" value="1"/>
</dbReference>
<accession>A0AAD4N7E3</accession>
<name>A0AAD4N7E3_9BILA</name>
<evidence type="ECO:0000256" key="3">
    <source>
        <dbReference type="SAM" id="MobiDB-lite"/>
    </source>
</evidence>
<dbReference type="EMBL" id="JAKKPZ010000006">
    <property type="protein sequence ID" value="KAI1720137.1"/>
    <property type="molecule type" value="Genomic_DNA"/>
</dbReference>
<evidence type="ECO:0000256" key="2">
    <source>
        <dbReference type="ARBA" id="ARBA00023161"/>
    </source>
</evidence>
<dbReference type="AlphaFoldDB" id="A0AAD4N7E3"/>
<comment type="caution">
    <text evidence="4">The sequence shown here is derived from an EMBL/GenBank/DDBJ whole genome shotgun (WGS) entry which is preliminary data.</text>
</comment>
<organism evidence="4 5">
    <name type="scientific">Ditylenchus destructor</name>
    <dbReference type="NCBI Taxonomy" id="166010"/>
    <lineage>
        <taxon>Eukaryota</taxon>
        <taxon>Metazoa</taxon>
        <taxon>Ecdysozoa</taxon>
        <taxon>Nematoda</taxon>
        <taxon>Chromadorea</taxon>
        <taxon>Rhabditida</taxon>
        <taxon>Tylenchina</taxon>
        <taxon>Tylenchomorpha</taxon>
        <taxon>Sphaerularioidea</taxon>
        <taxon>Anguinidae</taxon>
        <taxon>Anguininae</taxon>
        <taxon>Ditylenchus</taxon>
    </lineage>
</organism>
<dbReference type="PANTHER" id="PTHR14270">
    <property type="entry name" value="NONSENSE-MEDIATED MRNA DECAY FACTOR SMG9"/>
    <property type="match status" value="1"/>
</dbReference>
<dbReference type="Proteomes" id="UP001201812">
    <property type="component" value="Unassembled WGS sequence"/>
</dbReference>
<comment type="similarity">
    <text evidence="1">Belongs to the SMG9 family.</text>
</comment>
<evidence type="ECO:0000313" key="5">
    <source>
        <dbReference type="Proteomes" id="UP001201812"/>
    </source>
</evidence>
<keyword evidence="2" id="KW-0866">Nonsense-mediated mRNA decay</keyword>
<dbReference type="PANTHER" id="PTHR14270:SF0">
    <property type="entry name" value="NONSENSE-MEDIATED MRNA DECAY FACTOR SMG9"/>
    <property type="match status" value="1"/>
</dbReference>
<dbReference type="GO" id="GO:0000184">
    <property type="term" value="P:nuclear-transcribed mRNA catabolic process, nonsense-mediated decay"/>
    <property type="evidence" value="ECO:0007669"/>
    <property type="project" value="UniProtKB-KW"/>
</dbReference>
<sequence length="506" mass="57586">MSDRDNPQPPKLLRRPVNTDTATITPKWRIAQRPTVEDEPSTSAPSKVQPVKILKPATRSVPVNRSESPIEADKCHVSAEASSSAISSRTKDISKSKCSSMQDAVKLIDDNLDFADFCKEYLLDSNKKYTVIGAIGAQGTGKSTVLSMLAGNEPSDRFRQYVFRPSSREACESCRFQTVNVWVYINKWRTIFLDCQGLGSTSIFEDNMYKRHISSEANDSIQHQLLSLLVSVCHTVLLCIDWFIDISAVRKLMETEVHPLPGKITSERKVNIVVLHQRCKSVDFQPLLVKQRMNILDGMFENSYFDIHGNVNMTSLGFKKFNILNSDVNYVLLSDMRPRPKQETMSTDAHFDTKKWNDVEEYADVIVPLRTKVLELKRTSFVFSFESAGELDWYNMTSQIWRKIKLNNLQVNRDTNVRNDHTPLGHKGLSSRRRRESPKRPSARGTPRKAMSPNLKERTKFGSSDAKRKEKVILKRSVDDVNKANDSVQNAEEFAEKLQELSEDSS</sequence>
<dbReference type="Gene3D" id="3.40.50.300">
    <property type="entry name" value="P-loop containing nucleotide triphosphate hydrolases"/>
    <property type="match status" value="1"/>
</dbReference>